<dbReference type="InterPro" id="IPR039424">
    <property type="entry name" value="SBP_5"/>
</dbReference>
<gene>
    <name evidence="4" type="ORF">PQ457_06290</name>
</gene>
<evidence type="ECO:0000259" key="3">
    <source>
        <dbReference type="Pfam" id="PF00496"/>
    </source>
</evidence>
<dbReference type="Gene3D" id="3.10.105.10">
    <property type="entry name" value="Dipeptide-binding Protein, Domain 3"/>
    <property type="match status" value="1"/>
</dbReference>
<organism evidence="4 5">
    <name type="scientific">Novosphingobium humi</name>
    <dbReference type="NCBI Taxonomy" id="2282397"/>
    <lineage>
        <taxon>Bacteria</taxon>
        <taxon>Pseudomonadati</taxon>
        <taxon>Pseudomonadota</taxon>
        <taxon>Alphaproteobacteria</taxon>
        <taxon>Sphingomonadales</taxon>
        <taxon>Sphingomonadaceae</taxon>
        <taxon>Novosphingobium</taxon>
    </lineage>
</organism>
<dbReference type="Proteomes" id="UP001218231">
    <property type="component" value="Chromosome"/>
</dbReference>
<evidence type="ECO:0000256" key="2">
    <source>
        <dbReference type="ARBA" id="ARBA00005695"/>
    </source>
</evidence>
<dbReference type="CDD" id="cd08503">
    <property type="entry name" value="PBP2_NikA_DppA_OppA_like_17"/>
    <property type="match status" value="1"/>
</dbReference>
<accession>A0ABY7U2J3</accession>
<comment type="subcellular location">
    <subcellularLocation>
        <location evidence="1">Periplasm</location>
    </subcellularLocation>
</comment>
<evidence type="ECO:0000256" key="1">
    <source>
        <dbReference type="ARBA" id="ARBA00004418"/>
    </source>
</evidence>
<dbReference type="Pfam" id="PF00496">
    <property type="entry name" value="SBP_bac_5"/>
    <property type="match status" value="1"/>
</dbReference>
<evidence type="ECO:0000313" key="5">
    <source>
        <dbReference type="Proteomes" id="UP001218231"/>
    </source>
</evidence>
<dbReference type="PANTHER" id="PTHR30290">
    <property type="entry name" value="PERIPLASMIC BINDING COMPONENT OF ABC TRANSPORTER"/>
    <property type="match status" value="1"/>
</dbReference>
<keyword evidence="5" id="KW-1185">Reference proteome</keyword>
<sequence>MMDFSRRAMMLGGLGAGLTGYAPAFGKTMPKRGGSIRVATQSVSTADTLDPAKGALSTDYVRHYMLYSGLTRIGHDLIARPSLAERIESADRITWHIALRRGVHFHQGGELTSADVVFSLLRHKDPGLGSKMASLAEQFAEVRADGRYGVNIRLTGPNADLPAILAQSHFLIVRHGVDRPDGNGTGAFRLAEFKPGIRTVTVRNPDYWVPGKPYLDRVELIAIPDEVSRVNALLAGDVQLVNAVAPLSTRRVEASPAHAIATTPSALYSNLIARMDRLPSGNPDFIAALKHLIDRPLVKRALFRGYATIGNDQPIPPFHPYYNPAIPQTALDLDRAKWHVQRGGFQNVRLPIFCGPAVEGSVDMASVLQEYGARVGLDLAITRVPSDGYWSTHWMRHPLSFGSTNPRPTADLVFSLFYKSDAPWNETGWKNPRFDQLLLAARGETNEANRKAMYGEMQQIVHDRCGSIIPVFINLIDGHDRRLQGLNPLPMGGLMGYQFAEHVWWAA</sequence>
<reference evidence="4 5" key="1">
    <citation type="submission" date="2023-02" db="EMBL/GenBank/DDBJ databases">
        <title>Genome sequence of Novosphingobium humi KACC 19094.</title>
        <authorList>
            <person name="Kim S."/>
            <person name="Heo J."/>
            <person name="Kwon S.-W."/>
        </authorList>
    </citation>
    <scope>NUCLEOTIDE SEQUENCE [LARGE SCALE GENOMIC DNA]</scope>
    <source>
        <strain evidence="4 5">KACC 19094</strain>
    </source>
</reference>
<dbReference type="InterPro" id="IPR030678">
    <property type="entry name" value="Peptide/Ni-bd"/>
</dbReference>
<dbReference type="InterPro" id="IPR000914">
    <property type="entry name" value="SBP_5_dom"/>
</dbReference>
<evidence type="ECO:0000313" key="4">
    <source>
        <dbReference type="EMBL" id="WCT78569.1"/>
    </source>
</evidence>
<name>A0ABY7U2J3_9SPHN</name>
<dbReference type="Gene3D" id="3.40.190.10">
    <property type="entry name" value="Periplasmic binding protein-like II"/>
    <property type="match status" value="1"/>
</dbReference>
<feature type="domain" description="Solute-binding protein family 5" evidence="3">
    <location>
        <begin position="80"/>
        <end position="420"/>
    </location>
</feature>
<dbReference type="Gene3D" id="3.90.76.10">
    <property type="entry name" value="Dipeptide-binding Protein, Domain 1"/>
    <property type="match status" value="1"/>
</dbReference>
<comment type="similarity">
    <text evidence="2">Belongs to the bacterial solute-binding protein 5 family.</text>
</comment>
<proteinExistence type="inferred from homology"/>
<dbReference type="SUPFAM" id="SSF53850">
    <property type="entry name" value="Periplasmic binding protein-like II"/>
    <property type="match status" value="1"/>
</dbReference>
<dbReference type="EMBL" id="CP117417">
    <property type="protein sequence ID" value="WCT78569.1"/>
    <property type="molecule type" value="Genomic_DNA"/>
</dbReference>
<protein>
    <submittedName>
        <fullName evidence="4">ABC transporter substrate-binding protein</fullName>
    </submittedName>
</protein>
<dbReference type="PIRSF" id="PIRSF002741">
    <property type="entry name" value="MppA"/>
    <property type="match status" value="1"/>
</dbReference>